<dbReference type="InterPro" id="IPR016169">
    <property type="entry name" value="FAD-bd_PCMH_sub2"/>
</dbReference>
<dbReference type="EMBL" id="ML978082">
    <property type="protein sequence ID" value="KAF2008706.1"/>
    <property type="molecule type" value="Genomic_DNA"/>
</dbReference>
<dbReference type="Pfam" id="PF01565">
    <property type="entry name" value="FAD_binding_4"/>
    <property type="match status" value="1"/>
</dbReference>
<protein>
    <submittedName>
        <fullName evidence="8">FAD-binding domain-containing protein</fullName>
    </submittedName>
</protein>
<evidence type="ECO:0000256" key="2">
    <source>
        <dbReference type="ARBA" id="ARBA00022630"/>
    </source>
</evidence>
<organism evidence="8 9">
    <name type="scientific">Aaosphaeria arxii CBS 175.79</name>
    <dbReference type="NCBI Taxonomy" id="1450172"/>
    <lineage>
        <taxon>Eukaryota</taxon>
        <taxon>Fungi</taxon>
        <taxon>Dikarya</taxon>
        <taxon>Ascomycota</taxon>
        <taxon>Pezizomycotina</taxon>
        <taxon>Dothideomycetes</taxon>
        <taxon>Pleosporomycetidae</taxon>
        <taxon>Pleosporales</taxon>
        <taxon>Pleosporales incertae sedis</taxon>
        <taxon>Aaosphaeria</taxon>
    </lineage>
</organism>
<dbReference type="Gene3D" id="3.40.462.20">
    <property type="match status" value="1"/>
</dbReference>
<evidence type="ECO:0000313" key="8">
    <source>
        <dbReference type="EMBL" id="KAF2008706.1"/>
    </source>
</evidence>
<dbReference type="Pfam" id="PF08031">
    <property type="entry name" value="BBE"/>
    <property type="match status" value="1"/>
</dbReference>
<comment type="similarity">
    <text evidence="1">Belongs to the oxygen-dependent FAD-linked oxidoreductase family.</text>
</comment>
<dbReference type="AlphaFoldDB" id="A0A6A5X744"/>
<dbReference type="RefSeq" id="XP_033377045.1">
    <property type="nucleotide sequence ID" value="XM_033524077.1"/>
</dbReference>
<evidence type="ECO:0000259" key="7">
    <source>
        <dbReference type="PROSITE" id="PS51387"/>
    </source>
</evidence>
<proteinExistence type="inferred from homology"/>
<dbReference type="PROSITE" id="PS51387">
    <property type="entry name" value="FAD_PCMH"/>
    <property type="match status" value="1"/>
</dbReference>
<evidence type="ECO:0000256" key="1">
    <source>
        <dbReference type="ARBA" id="ARBA00005466"/>
    </source>
</evidence>
<dbReference type="PANTHER" id="PTHR42973">
    <property type="entry name" value="BINDING OXIDOREDUCTASE, PUTATIVE (AFU_ORTHOLOGUE AFUA_1G17690)-RELATED"/>
    <property type="match status" value="1"/>
</dbReference>
<dbReference type="InterPro" id="IPR006094">
    <property type="entry name" value="Oxid_FAD_bind_N"/>
</dbReference>
<keyword evidence="5" id="KW-0560">Oxidoreductase</keyword>
<sequence>MPWLLFLVNVVSAMTSANEIADYFRNCLSSGSSVYLTSDPASVNATTPRWDLWSAPTYIVAVKPALRGDVQKVIEYASQKNIPFLTTGGGHGYSGTLGAIKDGIQLDMGNFNTVFVDADKNLMTAGGSLRFRDVAAAAHAKGKSTTIGACSCVGIGGATLGGGIGFYSGLYGAISDSLHSVDIVTGTGELLTASDTENQDLFWGIKGAGFNFGSVTSFTYRVHDQPNGGMVMNADMTFTGAQNASIWEFSKTMLGTQPPELSLVFAMRYDPEKSDIAIIVNAIYAGPLEDGKALLEPLLKLEPTNVAISYIPWKDAPDTAVYGITKMTCASSYTYVPHAINLYDINVEALSELTKHVYNVTSTTPAVQGTLFTFTQYASQGFRANSDANMTAKGRVGSSFPYREPTVFVQIDGLSFDPSSVDALDAFGNEIRAQLLELSGQNHLELYSNFARGDEGAEAWYGTENLPRLQALKARYDPKGLFSFYNPIGGGKQED</sequence>
<dbReference type="PANTHER" id="PTHR42973:SF32">
    <property type="entry name" value="FAD-LINKED OXIDOREDUCTASE AFOF"/>
    <property type="match status" value="1"/>
</dbReference>
<keyword evidence="4" id="KW-0274">FAD</keyword>
<evidence type="ECO:0000256" key="4">
    <source>
        <dbReference type="ARBA" id="ARBA00022827"/>
    </source>
</evidence>
<keyword evidence="9" id="KW-1185">Reference proteome</keyword>
<dbReference type="Gene3D" id="3.30.465.10">
    <property type="match status" value="1"/>
</dbReference>
<keyword evidence="2" id="KW-0285">Flavoprotein</keyword>
<dbReference type="GO" id="GO:0071949">
    <property type="term" value="F:FAD binding"/>
    <property type="evidence" value="ECO:0007669"/>
    <property type="project" value="InterPro"/>
</dbReference>
<dbReference type="InterPro" id="IPR016166">
    <property type="entry name" value="FAD-bd_PCMH"/>
</dbReference>
<dbReference type="InterPro" id="IPR050416">
    <property type="entry name" value="FAD-linked_Oxidoreductase"/>
</dbReference>
<feature type="chain" id="PRO_5025530168" evidence="6">
    <location>
        <begin position="18"/>
        <end position="495"/>
    </location>
</feature>
<feature type="signal peptide" evidence="6">
    <location>
        <begin position="1"/>
        <end position="17"/>
    </location>
</feature>
<evidence type="ECO:0000256" key="6">
    <source>
        <dbReference type="SAM" id="SignalP"/>
    </source>
</evidence>
<dbReference type="Proteomes" id="UP000799778">
    <property type="component" value="Unassembled WGS sequence"/>
</dbReference>
<evidence type="ECO:0000256" key="3">
    <source>
        <dbReference type="ARBA" id="ARBA00022729"/>
    </source>
</evidence>
<reference evidence="8" key="1">
    <citation type="journal article" date="2020" name="Stud. Mycol.">
        <title>101 Dothideomycetes genomes: a test case for predicting lifestyles and emergence of pathogens.</title>
        <authorList>
            <person name="Haridas S."/>
            <person name="Albert R."/>
            <person name="Binder M."/>
            <person name="Bloem J."/>
            <person name="Labutti K."/>
            <person name="Salamov A."/>
            <person name="Andreopoulos B."/>
            <person name="Baker S."/>
            <person name="Barry K."/>
            <person name="Bills G."/>
            <person name="Bluhm B."/>
            <person name="Cannon C."/>
            <person name="Castanera R."/>
            <person name="Culley D."/>
            <person name="Daum C."/>
            <person name="Ezra D."/>
            <person name="Gonzalez J."/>
            <person name="Henrissat B."/>
            <person name="Kuo A."/>
            <person name="Liang C."/>
            <person name="Lipzen A."/>
            <person name="Lutzoni F."/>
            <person name="Magnuson J."/>
            <person name="Mondo S."/>
            <person name="Nolan M."/>
            <person name="Ohm R."/>
            <person name="Pangilinan J."/>
            <person name="Park H.-J."/>
            <person name="Ramirez L."/>
            <person name="Alfaro M."/>
            <person name="Sun H."/>
            <person name="Tritt A."/>
            <person name="Yoshinaga Y."/>
            <person name="Zwiers L.-H."/>
            <person name="Turgeon B."/>
            <person name="Goodwin S."/>
            <person name="Spatafora J."/>
            <person name="Crous P."/>
            <person name="Grigoriev I."/>
        </authorList>
    </citation>
    <scope>NUCLEOTIDE SEQUENCE</scope>
    <source>
        <strain evidence="8">CBS 175.79</strain>
    </source>
</reference>
<name>A0A6A5X744_9PLEO</name>
<dbReference type="InterPro" id="IPR012951">
    <property type="entry name" value="BBE"/>
</dbReference>
<feature type="domain" description="FAD-binding PCMH-type" evidence="7">
    <location>
        <begin position="52"/>
        <end position="225"/>
    </location>
</feature>
<dbReference type="OrthoDB" id="415825at2759"/>
<dbReference type="SUPFAM" id="SSF55103">
    <property type="entry name" value="FAD-linked oxidases, C-terminal domain"/>
    <property type="match status" value="1"/>
</dbReference>
<dbReference type="InterPro" id="IPR036318">
    <property type="entry name" value="FAD-bd_PCMH-like_sf"/>
</dbReference>
<accession>A0A6A5X744</accession>
<evidence type="ECO:0000256" key="5">
    <source>
        <dbReference type="ARBA" id="ARBA00023002"/>
    </source>
</evidence>
<dbReference type="InterPro" id="IPR016164">
    <property type="entry name" value="FAD-linked_Oxase-like_C"/>
</dbReference>
<gene>
    <name evidence="8" type="ORF">BU24DRAFT_360018</name>
</gene>
<dbReference type="GO" id="GO:0016491">
    <property type="term" value="F:oxidoreductase activity"/>
    <property type="evidence" value="ECO:0007669"/>
    <property type="project" value="UniProtKB-KW"/>
</dbReference>
<keyword evidence="3 6" id="KW-0732">Signal</keyword>
<dbReference type="SUPFAM" id="SSF56176">
    <property type="entry name" value="FAD-binding/transporter-associated domain-like"/>
    <property type="match status" value="1"/>
</dbReference>
<dbReference type="GeneID" id="54281474"/>
<evidence type="ECO:0000313" key="9">
    <source>
        <dbReference type="Proteomes" id="UP000799778"/>
    </source>
</evidence>